<proteinExistence type="predicted"/>
<feature type="signal peptide" evidence="1">
    <location>
        <begin position="1"/>
        <end position="18"/>
    </location>
</feature>
<name>A0ABR7JCL5_9FLAO</name>
<sequence>MRILSLILLLFFGWNCSAQTTEVAVQIDSITHINPSQNERLFTVHYSVTNKTKDVISLILNTRSIKPNMYNHSSWIPSYRLYQEENVVETNTIFNSKKNDAALKQLMQALEENRKNLADFLAKQTEGIEQKIRKEILESVLQFQGNETKKFTANLSWDKNRYHKFEDNEYYLNNNDTHFIDLFLYFNKHELVSNLPAEDLKNILKTPNLISGWITSNKFPINFKD</sequence>
<dbReference type="RefSeq" id="WP_166132889.1">
    <property type="nucleotide sequence ID" value="NZ_JAAOBY010000001.1"/>
</dbReference>
<feature type="chain" id="PRO_5046736095" evidence="1">
    <location>
        <begin position="19"/>
        <end position="225"/>
    </location>
</feature>
<reference evidence="2 3" key="1">
    <citation type="submission" date="2020-08" db="EMBL/GenBank/DDBJ databases">
        <title>Description of novel Flavobacterium F-400 isolate.</title>
        <authorList>
            <person name="Saticioglu I."/>
            <person name="Duman M."/>
            <person name="Altun S."/>
        </authorList>
    </citation>
    <scope>NUCLEOTIDE SEQUENCE [LARGE SCALE GENOMIC DNA]</scope>
    <source>
        <strain evidence="2 3">F-400</strain>
    </source>
</reference>
<keyword evidence="3" id="KW-1185">Reference proteome</keyword>
<comment type="caution">
    <text evidence="2">The sequence shown here is derived from an EMBL/GenBank/DDBJ whole genome shotgun (WGS) entry which is preliminary data.</text>
</comment>
<organism evidence="2 3">
    <name type="scientific">Flavobacterium turcicum</name>
    <dbReference type="NCBI Taxonomy" id="2764718"/>
    <lineage>
        <taxon>Bacteria</taxon>
        <taxon>Pseudomonadati</taxon>
        <taxon>Bacteroidota</taxon>
        <taxon>Flavobacteriia</taxon>
        <taxon>Flavobacteriales</taxon>
        <taxon>Flavobacteriaceae</taxon>
        <taxon>Flavobacterium</taxon>
    </lineage>
</organism>
<evidence type="ECO:0000313" key="3">
    <source>
        <dbReference type="Proteomes" id="UP000621670"/>
    </source>
</evidence>
<keyword evidence="1" id="KW-0732">Signal</keyword>
<evidence type="ECO:0000256" key="1">
    <source>
        <dbReference type="SAM" id="SignalP"/>
    </source>
</evidence>
<dbReference type="Proteomes" id="UP000621670">
    <property type="component" value="Unassembled WGS sequence"/>
</dbReference>
<accession>A0ABR7JCL5</accession>
<gene>
    <name evidence="2" type="ORF">H8R26_02315</name>
</gene>
<protein>
    <submittedName>
        <fullName evidence="2">Uncharacterized protein</fullName>
    </submittedName>
</protein>
<dbReference type="EMBL" id="JACRUM010000001">
    <property type="protein sequence ID" value="MBC5862246.1"/>
    <property type="molecule type" value="Genomic_DNA"/>
</dbReference>
<evidence type="ECO:0000313" key="2">
    <source>
        <dbReference type="EMBL" id="MBC5862246.1"/>
    </source>
</evidence>